<feature type="signal peptide" evidence="5">
    <location>
        <begin position="1"/>
        <end position="32"/>
    </location>
</feature>
<dbReference type="EC" id="3.2.1.1" evidence="2"/>
<reference evidence="6" key="1">
    <citation type="journal article" date="2018" name="Int. J. Syst. Evol. Microbiol.">
        <title>Jatrophihabitans telluris sp. nov., isolated from sediment soil of lava forest wetlands and the emended description of the genus Jatrophihabitans.</title>
        <authorList>
            <person name="Lee K.C."/>
            <person name="Suh M.K."/>
            <person name="Eom M.K."/>
            <person name="Kim K.K."/>
            <person name="Kim J.S."/>
            <person name="Kim D.S."/>
            <person name="Ko S.H."/>
            <person name="Shin Y.K."/>
            <person name="Lee J.S."/>
        </authorList>
    </citation>
    <scope>NUCLEOTIDE SEQUENCE</scope>
    <source>
        <strain evidence="6">N237</strain>
    </source>
</reference>
<dbReference type="Gene3D" id="2.60.40.10">
    <property type="entry name" value="Immunoglobulins"/>
    <property type="match status" value="2"/>
</dbReference>
<feature type="region of interest" description="Disordered" evidence="4">
    <location>
        <begin position="1637"/>
        <end position="1656"/>
    </location>
</feature>
<dbReference type="InterPro" id="IPR013784">
    <property type="entry name" value="Carb-bd-like_fold"/>
</dbReference>
<evidence type="ECO:0000256" key="5">
    <source>
        <dbReference type="SAM" id="SignalP"/>
    </source>
</evidence>
<evidence type="ECO:0000313" key="6">
    <source>
        <dbReference type="EMBL" id="UQX87019.1"/>
    </source>
</evidence>
<comment type="catalytic activity">
    <reaction evidence="1">
        <text>Endohydrolysis of (1-&gt;4)-alpha-D-glucosidic linkages in polysaccharides containing three or more (1-&gt;4)-alpha-linked D-glucose units.</text>
        <dbReference type="EC" id="3.2.1.1"/>
    </reaction>
</comment>
<keyword evidence="7" id="KW-1185">Reference proteome</keyword>
<dbReference type="InterPro" id="IPR011050">
    <property type="entry name" value="Pectin_lyase_fold/virulence"/>
</dbReference>
<dbReference type="EMBL" id="CP097332">
    <property type="protein sequence ID" value="UQX87019.1"/>
    <property type="molecule type" value="Genomic_DNA"/>
</dbReference>
<evidence type="ECO:0000313" key="7">
    <source>
        <dbReference type="Proteomes" id="UP001056336"/>
    </source>
</evidence>
<dbReference type="InterPro" id="IPR013783">
    <property type="entry name" value="Ig-like_fold"/>
</dbReference>
<evidence type="ECO:0000256" key="2">
    <source>
        <dbReference type="ARBA" id="ARBA00012595"/>
    </source>
</evidence>
<proteinExistence type="predicted"/>
<dbReference type="Gene3D" id="2.60.40.1120">
    <property type="entry name" value="Carboxypeptidase-like, regulatory domain"/>
    <property type="match status" value="1"/>
</dbReference>
<gene>
    <name evidence="6" type="ORF">M6D93_11950</name>
</gene>
<feature type="chain" id="PRO_5046525451" description="alpha-amylase" evidence="5">
    <location>
        <begin position="33"/>
        <end position="2168"/>
    </location>
</feature>
<dbReference type="SUPFAM" id="SSF117074">
    <property type="entry name" value="Hypothetical protein PA1324"/>
    <property type="match status" value="1"/>
</dbReference>
<evidence type="ECO:0000256" key="3">
    <source>
        <dbReference type="ARBA" id="ARBA00030238"/>
    </source>
</evidence>
<feature type="region of interest" description="Disordered" evidence="4">
    <location>
        <begin position="487"/>
        <end position="506"/>
    </location>
</feature>
<organism evidence="6 7">
    <name type="scientific">Jatrophihabitans telluris</name>
    <dbReference type="NCBI Taxonomy" id="2038343"/>
    <lineage>
        <taxon>Bacteria</taxon>
        <taxon>Bacillati</taxon>
        <taxon>Actinomycetota</taxon>
        <taxon>Actinomycetes</taxon>
        <taxon>Jatrophihabitantales</taxon>
        <taxon>Jatrophihabitantaceae</taxon>
        <taxon>Jatrophihabitans</taxon>
    </lineage>
</organism>
<name>A0ABY4QTI4_9ACTN</name>
<evidence type="ECO:0000256" key="4">
    <source>
        <dbReference type="SAM" id="MobiDB-lite"/>
    </source>
</evidence>
<accession>A0ABY4QTI4</accession>
<reference evidence="6" key="2">
    <citation type="submission" date="2022-05" db="EMBL/GenBank/DDBJ databases">
        <authorList>
            <person name="Kim J.-S."/>
            <person name="Lee K."/>
            <person name="Suh M."/>
            <person name="Eom M."/>
            <person name="Kim J.-S."/>
            <person name="Kim D.-S."/>
            <person name="Ko S.-H."/>
            <person name="Shin Y."/>
            <person name="Lee J.-S."/>
        </authorList>
    </citation>
    <scope>NUCLEOTIDE SEQUENCE</scope>
    <source>
        <strain evidence="6">N237</strain>
    </source>
</reference>
<evidence type="ECO:0000256" key="1">
    <source>
        <dbReference type="ARBA" id="ARBA00000548"/>
    </source>
</evidence>
<sequence>MFRAGRPSFRRTARIRIVLLVAALAAPMLAYAAGPSAAAPAPAGWTANGHPNPALDLSGCSTKAAGTLCVRAAEDSILPGSHIGGQGPSKNDPVSTYKWLLNKDNTGGVTLGPDRKTPLASEVKTCHPITSTNPAGNPNYPNPSDGSSPITADGSPSPAACNWPSIHNITSSPVVSDGSQSDWNTSTALPLQVAGKGRGLPNGKYLVSVTANGFQIGGAHFSVTDGVYRGLDVTSSGAIAVSLNPLPIPLTNIRLKVYGDMASTNGQWDEQSEFGLPGYNAHLTDYDGPVNVDYYNNPLCTAYLLSPAYTRSHPDPTDTFYTVKLGLDGRPIVDPKHHVRGNFEVDGPATGSCTSDSNGDILIPNMAPNRYGSSVIADQVGGVDPASGRLLPPQQTCPVLGTTQASLTSTAINDQACWVQTTTLEGNHDFDTWPQANSTGYDTELLVGGELVPQVQFGFVRAGCMVNPAFGTVDFAGLTNPNRWRAPSDPACNTVPRAPRTPLPTGSITGKIMGAAAYYPGLGGLPGTGGNAGTAGYKFDRPVHHPWVTLSDLNNGDKTIWASNAALDGSFTIKGVPDGSYSVAVWDQLQDYIFDSFNVTVSNGKVTDLGVVPLLEWWTRISGKICIDTNGNGRCDTGEAGVPKFTVQNLDRTNNAQEGGQNTSVTDDQGNYEFTEAYPLGYNDVIQAFNTRWKTTGVTWQACNDPQEHTTLTAAVDVQYNPVIAQCGRLDWAVQPYAGSTTSQSDPNKQANRADNGGIVATVSYEAVRNRYLARSQAAYDFFPGIPGVMTELFQPIRAGATDPAMQTCNGQSVPNVSFNGYLLNCDGSYRTTGPTGGYSTVYSAGKIVSTDRYGGVTPPDGTVNAYQSEHYARATGCVARDANGKIISGTRQADGTVLGTEPGGATVTDFLPGLTVDPSSPNPGHYTQACIEAPASAVNFGLGTDNLPLDPNVANGPTHGSQTVDGNFALTPIDSSGTPAVGDFLAKVDIPGDTVLPQVSPGVDRPLYKVADETSMNNFAGANLAAYSNDLTDHATTPEFVPQNADLTAVYNADGSRHTHTGSCGGATCPAFSFPPQAGPATQTPVALPATGGDSPTTMVEDPNTAGPSPDPQCAGATFTVNVSDNGFKSAGGSPLQGRTRNACDVHLIHVGGGQSVAPNFYLYTDVPIPTTFIVQNFDDTNLSTNKGETQYGDAAPIPNSPEGVYDWHGNLAYQMNIDPNGIAEALMPSTDVADCATPAGICQNVYRFVGNDPGTIDHPNYNYNPQFQTITANFQAMPGVFTPADTAPTRSALAFINGGQKFSAAAECGVPLTAPQLFSVDHPFVDLTAATPPSKAVIIRGLGFGASPGSIRLTSPAGTLSGTGWVTRWSDSEIDLTVPPGTAGGKYQLSISTAGPNPLTTINGISFYILTRAYSPTILQVDPSFTTEASNLAGWKAQTKFPSIQEALERAAGYWLRPNNNTLAYTQEGSQITNAVIVVYPAAATQQSPVNSATSSGVWFEPIIVHSAVTVQGVGPGGVIPASGSTPAISIPGTVLDGRYYFSLTDTAVSPPAAINWATAPQDQRAQHAVDVWQTISAALWPKTPNPDNKQITEGQNVTVLAQADQPAYSASSHPVLDGLGIQASLTINTPANVNANTGQRTGPATGADATQGGALFLNGHDDWTQVTNDVIDGNSGSYGAIRVGTPQLDGQHNWNVEFGNNQIVANGGNNLGGGMAIFNDAGGYQVHDNLICGNQSAEYGGGMSQYGLSTAPLNVTGTLSGDVFTTSGATPFRAGDAGQAVSGFGLNGATIKAFKAQNQVQLSGRLPAPQTGVLSYQPKAASDSAPAPSNQIVHNVVKFNQSQDEGGGIMIAGQLPQDSTTASAGAGPVTISGNVIAVNAANDDGGGLRFLQAGKALMMVQNNSITNNVSSHEGGGIALDDTAQVVIINDTIAKNITTATAVTSDGSPAPAGISTARNSGPFQKTLPTGTKLWSDPIIANDILYDNRAGSWSASTSSVAGIGQVGDTTQINYWDMGVADTFATDKLSPVYSLVDPPRTAAEGYTTSATNRTLASGPTLTGSKNAVGFLSPLDLQLDIAPMRINFRFRVTAIVNIDLPSGGIGNYHIPPTSPAAGVGNNQPVVPLPPPYVVPGGLFAPGTDLDGTARGSVAGHPVIDAGAYRAASV</sequence>
<dbReference type="Proteomes" id="UP001056336">
    <property type="component" value="Chromosome"/>
</dbReference>
<dbReference type="RefSeq" id="WP_249769445.1">
    <property type="nucleotide sequence ID" value="NZ_CP097332.1"/>
</dbReference>
<protein>
    <recommendedName>
        <fullName evidence="2">alpha-amylase</fullName>
        <ecNumber evidence="2">3.2.1.1</ecNumber>
    </recommendedName>
    <alternativeName>
        <fullName evidence="3">1,4-alpha-D-glucan glucanohydrolase</fullName>
    </alternativeName>
</protein>
<keyword evidence="5" id="KW-0732">Signal</keyword>
<dbReference type="SUPFAM" id="SSF51126">
    <property type="entry name" value="Pectin lyase-like"/>
    <property type="match status" value="1"/>
</dbReference>
<feature type="region of interest" description="Disordered" evidence="4">
    <location>
        <begin position="126"/>
        <end position="163"/>
    </location>
</feature>
<dbReference type="SUPFAM" id="SSF49452">
    <property type="entry name" value="Starch-binding domain-like"/>
    <property type="match status" value="1"/>
</dbReference>